<dbReference type="SUPFAM" id="SSF55797">
    <property type="entry name" value="PR-1-like"/>
    <property type="match status" value="1"/>
</dbReference>
<feature type="signal peptide" evidence="1">
    <location>
        <begin position="1"/>
        <end position="26"/>
    </location>
</feature>
<feature type="domain" description="SCP" evidence="2">
    <location>
        <begin position="36"/>
        <end position="174"/>
    </location>
</feature>
<sequence>MAHLQTLITPLLPFLILLITTQTSLAQPTPKPGPNNPAQDFLDLHKEARSSVGVAPLKWSPPLATSAAHVVAYQKANKNCQFANLSSAATKYGANQLWARGAVVTPRAAVSAWVGEKKYYNYSMDTCIGKHQCGVYKQVVWRKSTELGCAQASCVKDGSTLTVCFYNPPGNIVGEKPY</sequence>
<proteinExistence type="predicted"/>
<feature type="chain" id="PRO_5043430114" description="SCP domain-containing protein" evidence="1">
    <location>
        <begin position="27"/>
        <end position="178"/>
    </location>
</feature>
<evidence type="ECO:0000313" key="4">
    <source>
        <dbReference type="Proteomes" id="UP001443914"/>
    </source>
</evidence>
<evidence type="ECO:0000256" key="1">
    <source>
        <dbReference type="SAM" id="SignalP"/>
    </source>
</evidence>
<dbReference type="InterPro" id="IPR014044">
    <property type="entry name" value="CAP_dom"/>
</dbReference>
<dbReference type="Gene3D" id="3.40.33.10">
    <property type="entry name" value="CAP"/>
    <property type="match status" value="1"/>
</dbReference>
<gene>
    <name evidence="3" type="ORF">RND81_13G164100</name>
</gene>
<dbReference type="PANTHER" id="PTHR10334">
    <property type="entry name" value="CYSTEINE-RICH SECRETORY PROTEIN-RELATED"/>
    <property type="match status" value="1"/>
</dbReference>
<evidence type="ECO:0000259" key="2">
    <source>
        <dbReference type="SMART" id="SM00198"/>
    </source>
</evidence>
<dbReference type="PRINTS" id="PR00837">
    <property type="entry name" value="V5TPXLIKE"/>
</dbReference>
<dbReference type="EMBL" id="JBDFQZ010000013">
    <property type="protein sequence ID" value="KAK9669919.1"/>
    <property type="molecule type" value="Genomic_DNA"/>
</dbReference>
<dbReference type="Proteomes" id="UP001443914">
    <property type="component" value="Unassembled WGS sequence"/>
</dbReference>
<comment type="caution">
    <text evidence="3">The sequence shown here is derived from an EMBL/GenBank/DDBJ whole genome shotgun (WGS) entry which is preliminary data.</text>
</comment>
<keyword evidence="4" id="KW-1185">Reference proteome</keyword>
<dbReference type="Pfam" id="PF00188">
    <property type="entry name" value="CAP"/>
    <property type="match status" value="1"/>
</dbReference>
<protein>
    <recommendedName>
        <fullName evidence="2">SCP domain-containing protein</fullName>
    </recommendedName>
</protein>
<dbReference type="InterPro" id="IPR035940">
    <property type="entry name" value="CAP_sf"/>
</dbReference>
<dbReference type="InterPro" id="IPR001283">
    <property type="entry name" value="CRISP-related"/>
</dbReference>
<reference evidence="3" key="1">
    <citation type="submission" date="2024-03" db="EMBL/GenBank/DDBJ databases">
        <title>WGS assembly of Saponaria officinalis var. Norfolk2.</title>
        <authorList>
            <person name="Jenkins J."/>
            <person name="Shu S."/>
            <person name="Grimwood J."/>
            <person name="Barry K."/>
            <person name="Goodstein D."/>
            <person name="Schmutz J."/>
            <person name="Leebens-Mack J."/>
            <person name="Osbourn A."/>
        </authorList>
    </citation>
    <scope>NUCLEOTIDE SEQUENCE [LARGE SCALE GENOMIC DNA]</scope>
    <source>
        <strain evidence="3">JIC</strain>
    </source>
</reference>
<keyword evidence="1" id="KW-0732">Signal</keyword>
<name>A0AAW1H3A5_SAPOF</name>
<evidence type="ECO:0000313" key="3">
    <source>
        <dbReference type="EMBL" id="KAK9669919.1"/>
    </source>
</evidence>
<dbReference type="AlphaFoldDB" id="A0AAW1H3A5"/>
<dbReference type="SMART" id="SM00198">
    <property type="entry name" value="SCP"/>
    <property type="match status" value="1"/>
</dbReference>
<dbReference type="FunFam" id="3.40.33.10:FF:000004">
    <property type="entry name" value="CAP, cysteine-rich secretory protein, antigen 5"/>
    <property type="match status" value="1"/>
</dbReference>
<dbReference type="CDD" id="cd05381">
    <property type="entry name" value="CAP_PR-1"/>
    <property type="match status" value="1"/>
</dbReference>
<organism evidence="3 4">
    <name type="scientific">Saponaria officinalis</name>
    <name type="common">Common soapwort</name>
    <name type="synonym">Lychnis saponaria</name>
    <dbReference type="NCBI Taxonomy" id="3572"/>
    <lineage>
        <taxon>Eukaryota</taxon>
        <taxon>Viridiplantae</taxon>
        <taxon>Streptophyta</taxon>
        <taxon>Embryophyta</taxon>
        <taxon>Tracheophyta</taxon>
        <taxon>Spermatophyta</taxon>
        <taxon>Magnoliopsida</taxon>
        <taxon>eudicotyledons</taxon>
        <taxon>Gunneridae</taxon>
        <taxon>Pentapetalae</taxon>
        <taxon>Caryophyllales</taxon>
        <taxon>Caryophyllaceae</taxon>
        <taxon>Caryophylleae</taxon>
        <taxon>Saponaria</taxon>
    </lineage>
</organism>
<accession>A0AAW1H3A5</accession>